<dbReference type="PROSITE" id="PS51186">
    <property type="entry name" value="GNAT"/>
    <property type="match status" value="1"/>
</dbReference>
<feature type="region of interest" description="Disordered" evidence="3">
    <location>
        <begin position="1"/>
        <end position="24"/>
    </location>
</feature>
<dbReference type="Gene3D" id="3.40.630.30">
    <property type="match status" value="1"/>
</dbReference>
<name>A0ABP4XQZ9_9MICO</name>
<evidence type="ECO:0000256" key="1">
    <source>
        <dbReference type="ARBA" id="ARBA00022679"/>
    </source>
</evidence>
<feature type="domain" description="N-acetyltransferase" evidence="4">
    <location>
        <begin position="197"/>
        <end position="331"/>
    </location>
</feature>
<keyword evidence="2" id="KW-0012">Acyltransferase</keyword>
<protein>
    <submittedName>
        <fullName evidence="5">GNAT family N-acetyltransferase</fullName>
    </submittedName>
</protein>
<dbReference type="PANTHER" id="PTHR43877">
    <property type="entry name" value="AMINOALKYLPHOSPHONATE N-ACETYLTRANSFERASE-RELATED-RELATED"/>
    <property type="match status" value="1"/>
</dbReference>
<dbReference type="Pfam" id="PF24551">
    <property type="entry name" value="SH3_Rv0428c"/>
    <property type="match status" value="1"/>
</dbReference>
<dbReference type="InterPro" id="IPR016181">
    <property type="entry name" value="Acyl_CoA_acyltransferase"/>
</dbReference>
<evidence type="ECO:0000259" key="4">
    <source>
        <dbReference type="PROSITE" id="PS51186"/>
    </source>
</evidence>
<dbReference type="PANTHER" id="PTHR43877:SF5">
    <property type="entry name" value="BLL8307 PROTEIN"/>
    <property type="match status" value="1"/>
</dbReference>
<keyword evidence="1" id="KW-0808">Transferase</keyword>
<gene>
    <name evidence="5" type="ORF">GCM10009811_12240</name>
</gene>
<dbReference type="EMBL" id="BAAAPO010000021">
    <property type="protein sequence ID" value="GAA1788846.1"/>
    <property type="molecule type" value="Genomic_DNA"/>
</dbReference>
<dbReference type="InterPro" id="IPR050832">
    <property type="entry name" value="Bact_Acetyltransf"/>
</dbReference>
<evidence type="ECO:0000313" key="6">
    <source>
        <dbReference type="Proteomes" id="UP001499938"/>
    </source>
</evidence>
<evidence type="ECO:0000256" key="3">
    <source>
        <dbReference type="SAM" id="MobiDB-lite"/>
    </source>
</evidence>
<organism evidence="5 6">
    <name type="scientific">Nostocoides veronense</name>
    <dbReference type="NCBI Taxonomy" id="330836"/>
    <lineage>
        <taxon>Bacteria</taxon>
        <taxon>Bacillati</taxon>
        <taxon>Actinomycetota</taxon>
        <taxon>Actinomycetes</taxon>
        <taxon>Micrococcales</taxon>
        <taxon>Intrasporangiaceae</taxon>
        <taxon>Nostocoides</taxon>
    </lineage>
</organism>
<evidence type="ECO:0000256" key="2">
    <source>
        <dbReference type="ARBA" id="ARBA00023315"/>
    </source>
</evidence>
<sequence>MRATVRYRLEPPPPPGQPPLTDAVGTVVRNDPEAVVLETRRGTVTIPRDRIVATRIIPPAGPRRGIAGGDLEPLALHDLVADGWPAIDTARLGGWLLRAGRGFTARANSVLPVGDPGVPLAEAVDAVEEWYAERHLPANVTLAGPEGFDPARDPLGRLLLDRGYVASQPSLFLTTRPATILRRSAERGRPAPGRHTVEIGIGGELTDEWLTAYDGYRLGDRDAARAIMTGSPAQRFATARAGGEVVGVGRLGMSGTWGGIAAMWVDPAYRRHGIARRMLGELVTAATELGATNLHLQVWADNAPALRLYESLGFRRHHAYRNLSSTPARAL</sequence>
<evidence type="ECO:0000313" key="5">
    <source>
        <dbReference type="EMBL" id="GAA1788846.1"/>
    </source>
</evidence>
<dbReference type="InterPro" id="IPR000182">
    <property type="entry name" value="GNAT_dom"/>
</dbReference>
<accession>A0ABP4XQZ9</accession>
<dbReference type="Proteomes" id="UP001499938">
    <property type="component" value="Unassembled WGS sequence"/>
</dbReference>
<reference evidence="6" key="1">
    <citation type="journal article" date="2019" name="Int. J. Syst. Evol. Microbiol.">
        <title>The Global Catalogue of Microorganisms (GCM) 10K type strain sequencing project: providing services to taxonomists for standard genome sequencing and annotation.</title>
        <authorList>
            <consortium name="The Broad Institute Genomics Platform"/>
            <consortium name="The Broad Institute Genome Sequencing Center for Infectious Disease"/>
            <person name="Wu L."/>
            <person name="Ma J."/>
        </authorList>
    </citation>
    <scope>NUCLEOTIDE SEQUENCE [LARGE SCALE GENOMIC DNA]</scope>
    <source>
        <strain evidence="6">JCM 15592</strain>
    </source>
</reference>
<proteinExistence type="predicted"/>
<comment type="caution">
    <text evidence="5">The sequence shown here is derived from an EMBL/GenBank/DDBJ whole genome shotgun (WGS) entry which is preliminary data.</text>
</comment>
<keyword evidence="6" id="KW-1185">Reference proteome</keyword>
<dbReference type="InterPro" id="IPR056934">
    <property type="entry name" value="SH3_Rv0428c"/>
</dbReference>
<dbReference type="CDD" id="cd04301">
    <property type="entry name" value="NAT_SF"/>
    <property type="match status" value="1"/>
</dbReference>
<dbReference type="SUPFAM" id="SSF55729">
    <property type="entry name" value="Acyl-CoA N-acyltransferases (Nat)"/>
    <property type="match status" value="1"/>
</dbReference>
<dbReference type="InterPro" id="IPR056935">
    <property type="entry name" value="Rv0428c-like_C"/>
</dbReference>
<dbReference type="Pfam" id="PF24553">
    <property type="entry name" value="Rv0428c_C"/>
    <property type="match status" value="1"/>
</dbReference>